<keyword evidence="17" id="KW-1185">Reference proteome</keyword>
<keyword evidence="5 13" id="KW-0479">Metal-binding</keyword>
<dbReference type="PRINTS" id="PR00398">
    <property type="entry name" value="STRDHORMONER"/>
</dbReference>
<dbReference type="GO" id="GO:0005634">
    <property type="term" value="C:nucleus"/>
    <property type="evidence" value="ECO:0007669"/>
    <property type="project" value="UniProtKB-SubCell"/>
</dbReference>
<keyword evidence="7 13" id="KW-0862">Zinc</keyword>
<feature type="domain" description="Nuclear receptor" evidence="15">
    <location>
        <begin position="317"/>
        <end position="392"/>
    </location>
</feature>
<dbReference type="SMART" id="SM00430">
    <property type="entry name" value="HOLI"/>
    <property type="match status" value="1"/>
</dbReference>
<dbReference type="GO" id="GO:0043565">
    <property type="term" value="F:sequence-specific DNA binding"/>
    <property type="evidence" value="ECO:0007669"/>
    <property type="project" value="InterPro"/>
</dbReference>
<dbReference type="Gene3D" id="1.10.565.10">
    <property type="entry name" value="Retinoid X Receptor"/>
    <property type="match status" value="1"/>
</dbReference>
<organism evidence="17 18">
    <name type="scientific">Chanos chanos</name>
    <name type="common">Milkfish</name>
    <name type="synonym">Mugil chanos</name>
    <dbReference type="NCBI Taxonomy" id="29144"/>
    <lineage>
        <taxon>Eukaryota</taxon>
        <taxon>Metazoa</taxon>
        <taxon>Chordata</taxon>
        <taxon>Craniata</taxon>
        <taxon>Vertebrata</taxon>
        <taxon>Euteleostomi</taxon>
        <taxon>Actinopterygii</taxon>
        <taxon>Neopterygii</taxon>
        <taxon>Teleostei</taxon>
        <taxon>Ostariophysi</taxon>
        <taxon>Gonorynchiformes</taxon>
        <taxon>Chanidae</taxon>
        <taxon>Chanos</taxon>
    </lineage>
</organism>
<feature type="compositionally biased region" description="Basic and acidic residues" evidence="14">
    <location>
        <begin position="72"/>
        <end position="85"/>
    </location>
</feature>
<dbReference type="RefSeq" id="XP_030621473.1">
    <property type="nucleotide sequence ID" value="XM_030765613.1"/>
</dbReference>
<dbReference type="InterPro" id="IPR013088">
    <property type="entry name" value="Znf_NHR/GATA"/>
</dbReference>
<evidence type="ECO:0000259" key="15">
    <source>
        <dbReference type="PROSITE" id="PS51030"/>
    </source>
</evidence>
<dbReference type="GO" id="GO:0033993">
    <property type="term" value="P:response to lipid"/>
    <property type="evidence" value="ECO:0007669"/>
    <property type="project" value="UniProtKB-ARBA"/>
</dbReference>
<evidence type="ECO:0000256" key="12">
    <source>
        <dbReference type="ARBA" id="ARBA00023242"/>
    </source>
</evidence>
<name>A0A6J2UND1_CHACN</name>
<sequence>MKSASHVLDYTEKIKRGADARLADNITNLTSSLISETAKELREAVLVSLGFNSDQYEMHHGQPINVSTGGVRSHEEHFAEAKETPELPAGGSGIPPSDVTCPRDDRLSIKNEELDGVFVVNQEHDGTAQRRMQELIILPNETKEHWQSKQRLVTTSSFHEDSVKFFEMDCAHSNEVDEIRFTCSKVENEVKGNFDDWRTNNVTPHSASLKTECMEFNMRRIRRNWDSESYRMSRHCAFSHENSHECPPYDDNPHERSSGPVSRHPYSSECSLGTVSRITNFQTLSRQTKGTHQLHLISSGLRVEDAVLPVRALFPAPRLCQVCGDEASGCHYGALTCGSCKVFFKRAAEGKQKYLCASRNDCTIDKLRRKNCPSCRLKRCIALGMSLGARKLKKIGCLKPCAQESPTASGKTVFSSLEPSLPAQPTLLGTLKRIEPALVNAGHDHGQPDSAATLLSSLNELGERQLVSVVKWAKGVPGFQNLHMDDQLKIIQYSWMLVMVFALGWRSYTNVDAKMLYFAPDLIFNDHRMQVSSMYEHCLRMRELSQRLSLLQVTHEEFLCMKALLLFSIVPVEGLRSQRRFDELRTAYINELHRLSRYIHPDRLLQLTQLLDHLQPIVRKLHQFTYDLFVRAQTLPVRVNFPEMMSEIISVHVPRILTGMVKPILFHK</sequence>
<dbReference type="Gene3D" id="3.30.50.10">
    <property type="entry name" value="Erythroid Transcription Factor GATA-1, subunit A"/>
    <property type="match status" value="1"/>
</dbReference>
<dbReference type="GO" id="GO:0003700">
    <property type="term" value="F:DNA-binding transcription factor activity"/>
    <property type="evidence" value="ECO:0007669"/>
    <property type="project" value="InterPro"/>
</dbReference>
<evidence type="ECO:0000256" key="9">
    <source>
        <dbReference type="ARBA" id="ARBA00023125"/>
    </source>
</evidence>
<dbReference type="SUPFAM" id="SSF57716">
    <property type="entry name" value="Glucocorticoid receptor-like (DNA-binding domain)"/>
    <property type="match status" value="1"/>
</dbReference>
<dbReference type="PROSITE" id="PS51030">
    <property type="entry name" value="NUCLEAR_REC_DBD_2"/>
    <property type="match status" value="1"/>
</dbReference>
<dbReference type="Pfam" id="PF00104">
    <property type="entry name" value="Hormone_recep"/>
    <property type="match status" value="1"/>
</dbReference>
<feature type="region of interest" description="Disordered" evidence="14">
    <location>
        <begin position="241"/>
        <end position="263"/>
    </location>
</feature>
<evidence type="ECO:0000313" key="18">
    <source>
        <dbReference type="RefSeq" id="XP_030621473.1"/>
    </source>
</evidence>
<feature type="region of interest" description="Disordered" evidence="14">
    <location>
        <begin position="66"/>
        <end position="100"/>
    </location>
</feature>
<evidence type="ECO:0000256" key="11">
    <source>
        <dbReference type="ARBA" id="ARBA00023170"/>
    </source>
</evidence>
<dbReference type="AlphaFoldDB" id="A0A6J2UND1"/>
<dbReference type="GO" id="GO:0042562">
    <property type="term" value="F:hormone binding"/>
    <property type="evidence" value="ECO:0007669"/>
    <property type="project" value="UniProtKB-ARBA"/>
</dbReference>
<dbReference type="InterPro" id="IPR001723">
    <property type="entry name" value="Nuclear_hrmn_rcpt"/>
</dbReference>
<dbReference type="GO" id="GO:0008270">
    <property type="term" value="F:zinc ion binding"/>
    <property type="evidence" value="ECO:0007669"/>
    <property type="project" value="UniProtKB-KW"/>
</dbReference>
<dbReference type="SUPFAM" id="SSF48508">
    <property type="entry name" value="Nuclear receptor ligand-binding domain"/>
    <property type="match status" value="1"/>
</dbReference>
<dbReference type="InterPro" id="IPR035500">
    <property type="entry name" value="NHR-like_dom_sf"/>
</dbReference>
<evidence type="ECO:0000256" key="8">
    <source>
        <dbReference type="ARBA" id="ARBA00023015"/>
    </source>
</evidence>
<dbReference type="PRINTS" id="PR00047">
    <property type="entry name" value="STROIDFINGER"/>
</dbReference>
<dbReference type="PROSITE" id="PS51843">
    <property type="entry name" value="NR_LBD"/>
    <property type="match status" value="1"/>
</dbReference>
<keyword evidence="4" id="KW-0963">Cytoplasm</keyword>
<evidence type="ECO:0000256" key="14">
    <source>
        <dbReference type="SAM" id="MobiDB-lite"/>
    </source>
</evidence>
<evidence type="ECO:0000256" key="1">
    <source>
        <dbReference type="ARBA" id="ARBA00004123"/>
    </source>
</evidence>
<keyword evidence="9 13" id="KW-0238">DNA-binding</keyword>
<evidence type="ECO:0000259" key="16">
    <source>
        <dbReference type="PROSITE" id="PS51843"/>
    </source>
</evidence>
<dbReference type="SMART" id="SM00399">
    <property type="entry name" value="ZnF_C4"/>
    <property type="match status" value="1"/>
</dbReference>
<dbReference type="InterPro" id="IPR050200">
    <property type="entry name" value="Nuclear_hormone_rcpt_NR3"/>
</dbReference>
<evidence type="ECO:0000313" key="17">
    <source>
        <dbReference type="Proteomes" id="UP000504632"/>
    </source>
</evidence>
<evidence type="ECO:0000256" key="13">
    <source>
        <dbReference type="RuleBase" id="RU004334"/>
    </source>
</evidence>
<keyword evidence="8 13" id="KW-0805">Transcription regulation</keyword>
<reference evidence="18" key="1">
    <citation type="submission" date="2025-08" db="UniProtKB">
        <authorList>
            <consortium name="RefSeq"/>
        </authorList>
    </citation>
    <scope>IDENTIFICATION</scope>
</reference>
<protein>
    <submittedName>
        <fullName evidence="18">Androgen receptor-like</fullName>
    </submittedName>
</protein>
<evidence type="ECO:0000256" key="3">
    <source>
        <dbReference type="ARBA" id="ARBA00005413"/>
    </source>
</evidence>
<keyword evidence="10 13" id="KW-0804">Transcription</keyword>
<dbReference type="FunFam" id="3.30.50.10:FF:000024">
    <property type="entry name" value="Androgen receptor"/>
    <property type="match status" value="1"/>
</dbReference>
<dbReference type="InterPro" id="IPR000536">
    <property type="entry name" value="Nucl_hrmn_rcpt_lig-bd"/>
</dbReference>
<proteinExistence type="inferred from homology"/>
<dbReference type="InParanoid" id="A0A6J2UND1"/>
<dbReference type="OrthoDB" id="10032732at2759"/>
<dbReference type="GO" id="GO:0005737">
    <property type="term" value="C:cytoplasm"/>
    <property type="evidence" value="ECO:0007669"/>
    <property type="project" value="UniProtKB-SubCell"/>
</dbReference>
<accession>A0A6J2UND1</accession>
<evidence type="ECO:0000256" key="10">
    <source>
        <dbReference type="ARBA" id="ARBA00023163"/>
    </source>
</evidence>
<evidence type="ECO:0000256" key="6">
    <source>
        <dbReference type="ARBA" id="ARBA00022771"/>
    </source>
</evidence>
<dbReference type="Pfam" id="PF00105">
    <property type="entry name" value="zf-C4"/>
    <property type="match status" value="1"/>
</dbReference>
<keyword evidence="11 13" id="KW-0675">Receptor</keyword>
<comment type="subcellular location">
    <subcellularLocation>
        <location evidence="2">Cytoplasm</location>
    </subcellularLocation>
    <subcellularLocation>
        <location evidence="1 13">Nucleus</location>
    </subcellularLocation>
</comment>
<evidence type="ECO:0000256" key="2">
    <source>
        <dbReference type="ARBA" id="ARBA00004496"/>
    </source>
</evidence>
<evidence type="ECO:0000256" key="4">
    <source>
        <dbReference type="ARBA" id="ARBA00022490"/>
    </source>
</evidence>
<gene>
    <name evidence="18" type="primary">LOC115805132</name>
</gene>
<keyword evidence="6 13" id="KW-0863">Zinc-finger</keyword>
<dbReference type="InterPro" id="IPR001628">
    <property type="entry name" value="Znf_hrmn_rcpt"/>
</dbReference>
<dbReference type="Proteomes" id="UP000504632">
    <property type="component" value="Chromosome 2"/>
</dbReference>
<dbReference type="CDD" id="cd07173">
    <property type="entry name" value="NR_DBD_AR"/>
    <property type="match status" value="1"/>
</dbReference>
<evidence type="ECO:0000256" key="7">
    <source>
        <dbReference type="ARBA" id="ARBA00022833"/>
    </source>
</evidence>
<dbReference type="PROSITE" id="PS00031">
    <property type="entry name" value="NUCLEAR_REC_DBD_1"/>
    <property type="match status" value="1"/>
</dbReference>
<keyword evidence="12 13" id="KW-0539">Nucleus</keyword>
<evidence type="ECO:0000256" key="5">
    <source>
        <dbReference type="ARBA" id="ARBA00022723"/>
    </source>
</evidence>
<dbReference type="PANTHER" id="PTHR48092">
    <property type="entry name" value="KNIRPS-RELATED PROTEIN-RELATED"/>
    <property type="match status" value="1"/>
</dbReference>
<comment type="similarity">
    <text evidence="3">Belongs to the nuclear hormone receptor family. NR3 subfamily.</text>
</comment>
<dbReference type="GeneID" id="115805132"/>
<feature type="domain" description="NR LBD" evidence="16">
    <location>
        <begin position="423"/>
        <end position="651"/>
    </location>
</feature>
<dbReference type="GO" id="GO:0007165">
    <property type="term" value="P:signal transduction"/>
    <property type="evidence" value="ECO:0007669"/>
    <property type="project" value="UniProtKB-ARBA"/>
</dbReference>